<feature type="domain" description="Pectinesterase catalytic" evidence="6">
    <location>
        <begin position="20"/>
        <end position="146"/>
    </location>
</feature>
<evidence type="ECO:0000256" key="3">
    <source>
        <dbReference type="ARBA" id="ARBA00023085"/>
    </source>
</evidence>
<evidence type="ECO:0000259" key="6">
    <source>
        <dbReference type="Pfam" id="PF01095"/>
    </source>
</evidence>
<dbReference type="InterPro" id="IPR000070">
    <property type="entry name" value="Pectinesterase_cat"/>
</dbReference>
<dbReference type="Pfam" id="PF01095">
    <property type="entry name" value="Pectinesterase"/>
    <property type="match status" value="1"/>
</dbReference>
<dbReference type="AlphaFoldDB" id="A0A6L2J144"/>
<evidence type="ECO:0000256" key="4">
    <source>
        <dbReference type="ARBA" id="ARBA00023316"/>
    </source>
</evidence>
<dbReference type="GO" id="GO:0030599">
    <property type="term" value="F:pectinesterase activity"/>
    <property type="evidence" value="ECO:0007669"/>
    <property type="project" value="UniProtKB-EC"/>
</dbReference>
<evidence type="ECO:0000256" key="1">
    <source>
        <dbReference type="ARBA" id="ARBA00005184"/>
    </source>
</evidence>
<dbReference type="InterPro" id="IPR012334">
    <property type="entry name" value="Pectin_lyas_fold"/>
</dbReference>
<dbReference type="InterPro" id="IPR011050">
    <property type="entry name" value="Pectin_lyase_fold/virulence"/>
</dbReference>
<organism evidence="7">
    <name type="scientific">Tanacetum cinerariifolium</name>
    <name type="common">Dalmatian daisy</name>
    <name type="synonym">Chrysanthemum cinerariifolium</name>
    <dbReference type="NCBI Taxonomy" id="118510"/>
    <lineage>
        <taxon>Eukaryota</taxon>
        <taxon>Viridiplantae</taxon>
        <taxon>Streptophyta</taxon>
        <taxon>Embryophyta</taxon>
        <taxon>Tracheophyta</taxon>
        <taxon>Spermatophyta</taxon>
        <taxon>Magnoliopsida</taxon>
        <taxon>eudicotyledons</taxon>
        <taxon>Gunneridae</taxon>
        <taxon>Pentapetalae</taxon>
        <taxon>asterids</taxon>
        <taxon>campanulids</taxon>
        <taxon>Asterales</taxon>
        <taxon>Asteraceae</taxon>
        <taxon>Asteroideae</taxon>
        <taxon>Anthemideae</taxon>
        <taxon>Anthemidinae</taxon>
        <taxon>Tanacetum</taxon>
    </lineage>
</organism>
<reference evidence="7" key="1">
    <citation type="journal article" date="2019" name="Sci. Rep.">
        <title>Draft genome of Tanacetum cinerariifolium, the natural source of mosquito coil.</title>
        <authorList>
            <person name="Yamashiro T."/>
            <person name="Shiraishi A."/>
            <person name="Satake H."/>
            <person name="Nakayama K."/>
        </authorList>
    </citation>
    <scope>NUCLEOTIDE SEQUENCE</scope>
</reference>
<comment type="caution">
    <text evidence="7">The sequence shown here is derived from an EMBL/GenBank/DDBJ whole genome shotgun (WGS) entry which is preliminary data.</text>
</comment>
<dbReference type="SUPFAM" id="SSF51126">
    <property type="entry name" value="Pectin lyase-like"/>
    <property type="match status" value="1"/>
</dbReference>
<dbReference type="PANTHER" id="PTHR31707">
    <property type="entry name" value="PECTINESTERASE"/>
    <property type="match status" value="1"/>
</dbReference>
<dbReference type="GO" id="GO:0042545">
    <property type="term" value="P:cell wall modification"/>
    <property type="evidence" value="ECO:0007669"/>
    <property type="project" value="InterPro"/>
</dbReference>
<evidence type="ECO:0000313" key="7">
    <source>
        <dbReference type="EMBL" id="GEU30506.1"/>
    </source>
</evidence>
<protein>
    <submittedName>
        <fullName evidence="7">Putative pectinesterase, catalytic</fullName>
    </submittedName>
</protein>
<name>A0A6L2J144_TANCI</name>
<dbReference type="UniPathway" id="UPA00545">
    <property type="reaction ID" value="UER00823"/>
</dbReference>
<dbReference type="GO" id="GO:0045490">
    <property type="term" value="P:pectin catabolic process"/>
    <property type="evidence" value="ECO:0007669"/>
    <property type="project" value="UniProtKB-UniPathway"/>
</dbReference>
<sequence length="273" mass="30766">MDWNFNDEYNLSNLALERPDVVVAKDGSGNYETIQEAVNSAGKGRQGKRYVIYVKAGVYEENVKILHQMEYIEMYGDGIHKTIVTGDRTFGRYGDLKKTATFQVWGRGFIARDMTFRNTAGPEGQQAVALLSASDQSVFYRCSIQGCKITAAADLKPVIGEYSKAFLGRPWFPHASTVYMQSFIDDLVDPRGWLDNQGYKKTTYYGEYNNYGPGSSTNKRVKWHGYHVIKDPKIAGLFTVSKFISGHQWLPETGVPFTPGLKILRHKKSSKIS</sequence>
<evidence type="ECO:0000256" key="2">
    <source>
        <dbReference type="ARBA" id="ARBA00022801"/>
    </source>
</evidence>
<keyword evidence="3" id="KW-0063">Aspartyl esterase</keyword>
<dbReference type="EMBL" id="BKCJ010000162">
    <property type="protein sequence ID" value="GEU30506.1"/>
    <property type="molecule type" value="Genomic_DNA"/>
</dbReference>
<gene>
    <name evidence="7" type="ORF">Tci_002484</name>
</gene>
<keyword evidence="2" id="KW-0378">Hydrolase</keyword>
<comment type="catalytic activity">
    <reaction evidence="5">
        <text>[(1-&gt;4)-alpha-D-galacturonosyl methyl ester](n) + n H2O = [(1-&gt;4)-alpha-D-galacturonosyl](n) + n methanol + n H(+)</text>
        <dbReference type="Rhea" id="RHEA:22380"/>
        <dbReference type="Rhea" id="RHEA-COMP:14570"/>
        <dbReference type="Rhea" id="RHEA-COMP:14573"/>
        <dbReference type="ChEBI" id="CHEBI:15377"/>
        <dbReference type="ChEBI" id="CHEBI:15378"/>
        <dbReference type="ChEBI" id="CHEBI:17790"/>
        <dbReference type="ChEBI" id="CHEBI:140522"/>
        <dbReference type="ChEBI" id="CHEBI:140523"/>
        <dbReference type="EC" id="3.1.1.11"/>
    </reaction>
</comment>
<comment type="pathway">
    <text evidence="1">Glycan metabolism; pectin degradation; 2-dehydro-3-deoxy-D-gluconate from pectin: step 1/5.</text>
</comment>
<keyword evidence="4" id="KW-0961">Cell wall biogenesis/degradation</keyword>
<evidence type="ECO:0000256" key="5">
    <source>
        <dbReference type="ARBA" id="ARBA00047928"/>
    </source>
</evidence>
<dbReference type="Gene3D" id="2.160.20.10">
    <property type="entry name" value="Single-stranded right-handed beta-helix, Pectin lyase-like"/>
    <property type="match status" value="2"/>
</dbReference>
<proteinExistence type="predicted"/>
<accession>A0A6L2J144</accession>